<evidence type="ECO:0000256" key="1">
    <source>
        <dbReference type="SAM" id="MobiDB-lite"/>
    </source>
</evidence>
<proteinExistence type="predicted"/>
<reference evidence="2" key="1">
    <citation type="journal article" date="2023" name="G3 (Bethesda)">
        <title>A reference genome for the long-term kleptoplast-retaining sea slug Elysia crispata morphotype clarki.</title>
        <authorList>
            <person name="Eastman K.E."/>
            <person name="Pendleton A.L."/>
            <person name="Shaikh M.A."/>
            <person name="Suttiyut T."/>
            <person name="Ogas R."/>
            <person name="Tomko P."/>
            <person name="Gavelis G."/>
            <person name="Widhalm J.R."/>
            <person name="Wisecaver J.H."/>
        </authorList>
    </citation>
    <scope>NUCLEOTIDE SEQUENCE</scope>
    <source>
        <strain evidence="2">ECLA1</strain>
    </source>
</reference>
<organism evidence="2 3">
    <name type="scientific">Elysia crispata</name>
    <name type="common">lettuce slug</name>
    <dbReference type="NCBI Taxonomy" id="231223"/>
    <lineage>
        <taxon>Eukaryota</taxon>
        <taxon>Metazoa</taxon>
        <taxon>Spiralia</taxon>
        <taxon>Lophotrochozoa</taxon>
        <taxon>Mollusca</taxon>
        <taxon>Gastropoda</taxon>
        <taxon>Heterobranchia</taxon>
        <taxon>Euthyneura</taxon>
        <taxon>Panpulmonata</taxon>
        <taxon>Sacoglossa</taxon>
        <taxon>Placobranchoidea</taxon>
        <taxon>Plakobranchidae</taxon>
        <taxon>Elysia</taxon>
    </lineage>
</organism>
<accession>A0AAE1B1I1</accession>
<comment type="caution">
    <text evidence="2">The sequence shown here is derived from an EMBL/GenBank/DDBJ whole genome shotgun (WGS) entry which is preliminary data.</text>
</comment>
<feature type="compositionally biased region" description="Polar residues" evidence="1">
    <location>
        <begin position="62"/>
        <end position="74"/>
    </location>
</feature>
<sequence>MQPTIEDRVLFSRTVKSLKCGHFRPDKSRYSKRVDLNIVPKPTYTLPSRPSTHHCSLRETKGQASYLRTSSRPF</sequence>
<name>A0AAE1B1I1_9GAST</name>
<evidence type="ECO:0000313" key="3">
    <source>
        <dbReference type="Proteomes" id="UP001283361"/>
    </source>
</evidence>
<dbReference type="EMBL" id="JAWDGP010000740">
    <property type="protein sequence ID" value="KAK3797853.1"/>
    <property type="molecule type" value="Genomic_DNA"/>
</dbReference>
<evidence type="ECO:0000313" key="2">
    <source>
        <dbReference type="EMBL" id="KAK3797853.1"/>
    </source>
</evidence>
<protein>
    <submittedName>
        <fullName evidence="2">Uncharacterized protein</fullName>
    </submittedName>
</protein>
<gene>
    <name evidence="2" type="ORF">RRG08_052452</name>
</gene>
<dbReference type="Proteomes" id="UP001283361">
    <property type="component" value="Unassembled WGS sequence"/>
</dbReference>
<dbReference type="AlphaFoldDB" id="A0AAE1B1I1"/>
<feature type="compositionally biased region" description="Polar residues" evidence="1">
    <location>
        <begin position="45"/>
        <end position="54"/>
    </location>
</feature>
<feature type="region of interest" description="Disordered" evidence="1">
    <location>
        <begin position="41"/>
        <end position="74"/>
    </location>
</feature>
<keyword evidence="3" id="KW-1185">Reference proteome</keyword>